<feature type="domain" description="WSC" evidence="2">
    <location>
        <begin position="29"/>
        <end position="123"/>
    </location>
</feature>
<dbReference type="RefSeq" id="XP_014678504.1">
    <property type="nucleotide sequence ID" value="XM_014823018.1"/>
</dbReference>
<dbReference type="InterPro" id="IPR051589">
    <property type="entry name" value="Sialate-O-sulfotransferase"/>
</dbReference>
<sequence length="208" mass="22494">MYVSLVKAPVTSGSSCPMRQSMYTSGAFVLVYIDCLIRHDDFRVTGAFTSDTHILNMTPTKCATHCTLLGYVFMGLDYGTYCKCGQEYGMYGLAPAADCGMVCEGDDSPMCGGYLRIAAYRIYPDGPSRNALFYNNVSISEGQQLGRVATATRMAARSPAMCAARCLTSAPCWGFVWIEGNVENCEIISATGSPADYTIPAGGKYYHL</sequence>
<organism evidence="3 4">
    <name type="scientific">Priapulus caudatus</name>
    <name type="common">Priapulid worm</name>
    <dbReference type="NCBI Taxonomy" id="37621"/>
    <lineage>
        <taxon>Eukaryota</taxon>
        <taxon>Metazoa</taxon>
        <taxon>Ecdysozoa</taxon>
        <taxon>Scalidophora</taxon>
        <taxon>Priapulida</taxon>
        <taxon>Priapulimorpha</taxon>
        <taxon>Priapulimorphida</taxon>
        <taxon>Priapulidae</taxon>
        <taxon>Priapulus</taxon>
    </lineage>
</organism>
<dbReference type="PANTHER" id="PTHR45964:SF5">
    <property type="entry name" value="WSCD FAMILY MEMBER CG9164"/>
    <property type="match status" value="1"/>
</dbReference>
<protein>
    <submittedName>
        <fullName evidence="4">Fungistatic metabolite</fullName>
    </submittedName>
</protein>
<name>A0ABM1F233_PRICU</name>
<dbReference type="Proteomes" id="UP000695022">
    <property type="component" value="Unplaced"/>
</dbReference>
<dbReference type="GeneID" id="106818297"/>
<accession>A0ABM1F233</accession>
<evidence type="ECO:0000313" key="3">
    <source>
        <dbReference type="Proteomes" id="UP000695022"/>
    </source>
</evidence>
<evidence type="ECO:0000313" key="4">
    <source>
        <dbReference type="RefSeq" id="XP_014678504.1"/>
    </source>
</evidence>
<reference evidence="4" key="1">
    <citation type="submission" date="2025-08" db="UniProtKB">
        <authorList>
            <consortium name="RefSeq"/>
        </authorList>
    </citation>
    <scope>IDENTIFICATION</scope>
</reference>
<dbReference type="SMART" id="SM00321">
    <property type="entry name" value="WSC"/>
    <property type="match status" value="1"/>
</dbReference>
<dbReference type="InterPro" id="IPR002889">
    <property type="entry name" value="WSC_carb-bd"/>
</dbReference>
<keyword evidence="1" id="KW-0677">Repeat</keyword>
<evidence type="ECO:0000256" key="1">
    <source>
        <dbReference type="ARBA" id="ARBA00022737"/>
    </source>
</evidence>
<dbReference type="Pfam" id="PF01822">
    <property type="entry name" value="WSC"/>
    <property type="match status" value="1"/>
</dbReference>
<dbReference type="PANTHER" id="PTHR45964">
    <property type="entry name" value="WSCD FAMILY MEMBER CG9164"/>
    <property type="match status" value="1"/>
</dbReference>
<dbReference type="PROSITE" id="PS51212">
    <property type="entry name" value="WSC"/>
    <property type="match status" value="1"/>
</dbReference>
<proteinExistence type="predicted"/>
<keyword evidence="3" id="KW-1185">Reference proteome</keyword>
<evidence type="ECO:0000259" key="2">
    <source>
        <dbReference type="PROSITE" id="PS51212"/>
    </source>
</evidence>
<gene>
    <name evidence="4" type="primary">LOC106818297</name>
</gene>